<keyword evidence="1" id="KW-1133">Transmembrane helix</keyword>
<keyword evidence="1" id="KW-0472">Membrane</keyword>
<name>A0A0G0R4S6_9BACT</name>
<sequence length="207" mass="23547">MKKFFLTSAGILLTILFIVFIVALIISFKFVKQTTDLINADLKNQLARVVRIPKESQPTHRNFETTIYSWEMETNQNEITTVIFKHDTGFSRYQEKIVASLEMEQVGDSSLFNKVLPAIVSDKQTLTSLADIEKVNLGPNSTTGYNKVDLFRIEGSSEQVSKISWEFNKDTIGKSSLPLYSKLSKYPQSLIKALYWLQRATLILLSP</sequence>
<protein>
    <submittedName>
        <fullName evidence="2">Uncharacterized protein</fullName>
    </submittedName>
</protein>
<accession>A0A0G0R4S6</accession>
<feature type="transmembrane region" description="Helical" evidence="1">
    <location>
        <begin position="6"/>
        <end position="28"/>
    </location>
</feature>
<keyword evidence="1" id="KW-0812">Transmembrane</keyword>
<comment type="caution">
    <text evidence="2">The sequence shown here is derived from an EMBL/GenBank/DDBJ whole genome shotgun (WGS) entry which is preliminary data.</text>
</comment>
<organism evidence="2 3">
    <name type="scientific">Candidatus Curtissbacteria bacterium GW2011_GWA1_40_16</name>
    <dbReference type="NCBI Taxonomy" id="1618405"/>
    <lineage>
        <taxon>Bacteria</taxon>
        <taxon>Candidatus Curtissiibacteriota</taxon>
    </lineage>
</organism>
<dbReference type="Proteomes" id="UP000034531">
    <property type="component" value="Unassembled WGS sequence"/>
</dbReference>
<proteinExistence type="predicted"/>
<dbReference type="EMBL" id="LBYI01000057">
    <property type="protein sequence ID" value="KKR47744.1"/>
    <property type="molecule type" value="Genomic_DNA"/>
</dbReference>
<evidence type="ECO:0000313" key="3">
    <source>
        <dbReference type="Proteomes" id="UP000034531"/>
    </source>
</evidence>
<gene>
    <name evidence="2" type="ORF">UT84_C0057G0006</name>
</gene>
<reference evidence="2 3" key="1">
    <citation type="journal article" date="2015" name="Nature">
        <title>rRNA introns, odd ribosomes, and small enigmatic genomes across a large radiation of phyla.</title>
        <authorList>
            <person name="Brown C.T."/>
            <person name="Hug L.A."/>
            <person name="Thomas B.C."/>
            <person name="Sharon I."/>
            <person name="Castelle C.J."/>
            <person name="Singh A."/>
            <person name="Wilkins M.J."/>
            <person name="Williams K.H."/>
            <person name="Banfield J.F."/>
        </authorList>
    </citation>
    <scope>NUCLEOTIDE SEQUENCE [LARGE SCALE GENOMIC DNA]</scope>
</reference>
<dbReference type="AlphaFoldDB" id="A0A0G0R4S6"/>
<evidence type="ECO:0000313" key="2">
    <source>
        <dbReference type="EMBL" id="KKR47744.1"/>
    </source>
</evidence>
<evidence type="ECO:0000256" key="1">
    <source>
        <dbReference type="SAM" id="Phobius"/>
    </source>
</evidence>